<evidence type="ECO:0000313" key="1">
    <source>
        <dbReference type="EMBL" id="KAF2085696.1"/>
    </source>
</evidence>
<evidence type="ECO:0000313" key="2">
    <source>
        <dbReference type="Proteomes" id="UP000799776"/>
    </source>
</evidence>
<name>A0A9P4LX28_9PEZI</name>
<protein>
    <submittedName>
        <fullName evidence="1">Uncharacterized protein</fullName>
    </submittedName>
</protein>
<dbReference type="Proteomes" id="UP000799776">
    <property type="component" value="Unassembled WGS sequence"/>
</dbReference>
<reference evidence="1" key="1">
    <citation type="journal article" date="2020" name="Stud. Mycol.">
        <title>101 Dothideomycetes genomes: a test case for predicting lifestyles and emergence of pathogens.</title>
        <authorList>
            <person name="Haridas S."/>
            <person name="Albert R."/>
            <person name="Binder M."/>
            <person name="Bloem J."/>
            <person name="Labutti K."/>
            <person name="Salamov A."/>
            <person name="Andreopoulos B."/>
            <person name="Baker S."/>
            <person name="Barry K."/>
            <person name="Bills G."/>
            <person name="Bluhm B."/>
            <person name="Cannon C."/>
            <person name="Castanera R."/>
            <person name="Culley D."/>
            <person name="Daum C."/>
            <person name="Ezra D."/>
            <person name="Gonzalez J."/>
            <person name="Henrissat B."/>
            <person name="Kuo A."/>
            <person name="Liang C."/>
            <person name="Lipzen A."/>
            <person name="Lutzoni F."/>
            <person name="Magnuson J."/>
            <person name="Mondo S."/>
            <person name="Nolan M."/>
            <person name="Ohm R."/>
            <person name="Pangilinan J."/>
            <person name="Park H.-J."/>
            <person name="Ramirez L."/>
            <person name="Alfaro M."/>
            <person name="Sun H."/>
            <person name="Tritt A."/>
            <person name="Yoshinaga Y."/>
            <person name="Zwiers L.-H."/>
            <person name="Turgeon B."/>
            <person name="Goodwin S."/>
            <person name="Spatafora J."/>
            <person name="Crous P."/>
            <person name="Grigoriev I."/>
        </authorList>
    </citation>
    <scope>NUCLEOTIDE SEQUENCE</scope>
    <source>
        <strain evidence="1">CBS 121410</strain>
    </source>
</reference>
<keyword evidence="2" id="KW-1185">Reference proteome</keyword>
<dbReference type="AlphaFoldDB" id="A0A9P4LX28"/>
<sequence length="119" mass="11626">MSKQQQPQKQGNWLNRQVQSAVGGVGSVAGGLVHSVGNGVSGMGKGMGDGIAGTARGWGDGVRGYGNQVKDVTRAGGARAPTASNPLGIAGGSTQSAAIMKKGLRNAGGGSANNPLGLK</sequence>
<comment type="caution">
    <text evidence="1">The sequence shown here is derived from an EMBL/GenBank/DDBJ whole genome shotgun (WGS) entry which is preliminary data.</text>
</comment>
<proteinExistence type="predicted"/>
<dbReference type="OrthoDB" id="3791134at2759"/>
<organism evidence="1 2">
    <name type="scientific">Saccharata proteae CBS 121410</name>
    <dbReference type="NCBI Taxonomy" id="1314787"/>
    <lineage>
        <taxon>Eukaryota</taxon>
        <taxon>Fungi</taxon>
        <taxon>Dikarya</taxon>
        <taxon>Ascomycota</taxon>
        <taxon>Pezizomycotina</taxon>
        <taxon>Dothideomycetes</taxon>
        <taxon>Dothideomycetes incertae sedis</taxon>
        <taxon>Botryosphaeriales</taxon>
        <taxon>Saccharataceae</taxon>
        <taxon>Saccharata</taxon>
    </lineage>
</organism>
<gene>
    <name evidence="1" type="ORF">K490DRAFT_67576</name>
</gene>
<accession>A0A9P4LX28</accession>
<dbReference type="EMBL" id="ML978729">
    <property type="protein sequence ID" value="KAF2085696.1"/>
    <property type="molecule type" value="Genomic_DNA"/>
</dbReference>